<sequence length="251" mass="28024">MIFKDSISSNEEPSNNEARCRGLRMATRRIWKVSTSKFHGQVRFTDEVKDVDFVITQVAVGIFVTCNNDAENMKARQKVVTMRRYVNDQIIGVVIVRRIANDTKNFIRLQQLATINFGFKTVIVTQVDQAARFVLTLAWAKHASVACEPTSVHTNEDLMKPLEKIPQLGPVRAKKLLQRFGTVGRVCTASVEELAEVVGMKVAEEVKQFVSSMPQSSSETAGRFQHTNGASVQSLEALKLKHGESPLFNIS</sequence>
<keyword evidence="1" id="KW-0227">DNA damage</keyword>
<dbReference type="SUPFAM" id="SSF47781">
    <property type="entry name" value="RuvA domain 2-like"/>
    <property type="match status" value="1"/>
</dbReference>
<reference evidence="5" key="1">
    <citation type="journal article" date="2014" name="Nat. Genet.">
        <title>Genome and transcriptome of the porcine whipworm Trichuris suis.</title>
        <authorList>
            <person name="Jex A.R."/>
            <person name="Nejsum P."/>
            <person name="Schwarz E.M."/>
            <person name="Hu L."/>
            <person name="Young N.D."/>
            <person name="Hall R.S."/>
            <person name="Korhonen P.K."/>
            <person name="Liao S."/>
            <person name="Thamsborg S."/>
            <person name="Xia J."/>
            <person name="Xu P."/>
            <person name="Wang S."/>
            <person name="Scheerlinck J.P."/>
            <person name="Hofmann A."/>
            <person name="Sternberg P.W."/>
            <person name="Wang J."/>
            <person name="Gasser R.B."/>
        </authorList>
    </citation>
    <scope>NUCLEOTIDE SEQUENCE [LARGE SCALE GENOMIC DNA]</scope>
    <source>
        <strain evidence="5">DCEP-RM93F</strain>
    </source>
</reference>
<dbReference type="PANTHER" id="PTHR31786:SF2">
    <property type="entry name" value="FANCONI ANEMIA CORE COMPLEX-ASSOCIATED PROTEIN 24"/>
    <property type="match status" value="1"/>
</dbReference>
<dbReference type="InterPro" id="IPR041663">
    <property type="entry name" value="DisA/LigA_HHH"/>
</dbReference>
<dbReference type="Proteomes" id="UP000030758">
    <property type="component" value="Unassembled WGS sequence"/>
</dbReference>
<evidence type="ECO:0000256" key="2">
    <source>
        <dbReference type="ARBA" id="ARBA00023204"/>
    </source>
</evidence>
<evidence type="ECO:0000256" key="1">
    <source>
        <dbReference type="ARBA" id="ARBA00022763"/>
    </source>
</evidence>
<proteinExistence type="predicted"/>
<accession>A0A085NP08</accession>
<organism evidence="5">
    <name type="scientific">Trichuris suis</name>
    <name type="common">pig whipworm</name>
    <dbReference type="NCBI Taxonomy" id="68888"/>
    <lineage>
        <taxon>Eukaryota</taxon>
        <taxon>Metazoa</taxon>
        <taxon>Ecdysozoa</taxon>
        <taxon>Nematoda</taxon>
        <taxon>Enoplea</taxon>
        <taxon>Dorylaimia</taxon>
        <taxon>Trichinellida</taxon>
        <taxon>Trichuridae</taxon>
        <taxon>Trichuris</taxon>
    </lineage>
</organism>
<dbReference type="InterPro" id="IPR026985">
    <property type="entry name" value="FAAP24"/>
</dbReference>
<dbReference type="AlphaFoldDB" id="A0A085NP08"/>
<evidence type="ECO:0000313" key="5">
    <source>
        <dbReference type="EMBL" id="KFD71204.1"/>
    </source>
</evidence>
<dbReference type="EMBL" id="KL367483">
    <property type="protein sequence ID" value="KFD71204.1"/>
    <property type="molecule type" value="Genomic_DNA"/>
</dbReference>
<keyword evidence="2" id="KW-0234">DNA repair</keyword>
<feature type="domain" description="DisA/LigA helix-hairpin-helix motif" evidence="3">
    <location>
        <begin position="165"/>
        <end position="211"/>
    </location>
</feature>
<dbReference type="InterPro" id="IPR010994">
    <property type="entry name" value="RuvA_2-like"/>
</dbReference>
<dbReference type="Gene3D" id="3.40.50.10130">
    <property type="match status" value="1"/>
</dbReference>
<protein>
    <recommendedName>
        <fullName evidence="6">Fanconi anemia core complex-associated protein 24 pseudonuclease domain-containing protein</fullName>
    </recommendedName>
</protein>
<dbReference type="Gene3D" id="1.10.150.20">
    <property type="entry name" value="5' to 3' exonuclease, C-terminal subdomain"/>
    <property type="match status" value="1"/>
</dbReference>
<dbReference type="Pfam" id="PF17949">
    <property type="entry name" value="PND"/>
    <property type="match status" value="1"/>
</dbReference>
<evidence type="ECO:0000259" key="3">
    <source>
        <dbReference type="Pfam" id="PF12826"/>
    </source>
</evidence>
<evidence type="ECO:0000259" key="4">
    <source>
        <dbReference type="Pfam" id="PF17949"/>
    </source>
</evidence>
<dbReference type="GO" id="GO:0003682">
    <property type="term" value="F:chromatin binding"/>
    <property type="evidence" value="ECO:0007669"/>
    <property type="project" value="TreeGrafter"/>
</dbReference>
<dbReference type="Pfam" id="PF12826">
    <property type="entry name" value="HHH_2"/>
    <property type="match status" value="1"/>
</dbReference>
<dbReference type="InterPro" id="IPR040646">
    <property type="entry name" value="PND"/>
</dbReference>
<dbReference type="PANTHER" id="PTHR31786">
    <property type="entry name" value="FANCONI ANEMIA CORE COMPLEX-ASSOCIATED PROTEIN 24"/>
    <property type="match status" value="1"/>
</dbReference>
<dbReference type="GO" id="GO:0036297">
    <property type="term" value="P:interstrand cross-link repair"/>
    <property type="evidence" value="ECO:0007669"/>
    <property type="project" value="InterPro"/>
</dbReference>
<evidence type="ECO:0008006" key="6">
    <source>
        <dbReference type="Google" id="ProtNLM"/>
    </source>
</evidence>
<dbReference type="GO" id="GO:0043240">
    <property type="term" value="C:Fanconi anaemia nuclear complex"/>
    <property type="evidence" value="ECO:0007669"/>
    <property type="project" value="InterPro"/>
</dbReference>
<gene>
    <name evidence="5" type="ORF">M514_04950</name>
</gene>
<feature type="domain" description="Fanconi anemia core complex-associated protein 24 pseudonuclease" evidence="4">
    <location>
        <begin position="41"/>
        <end position="136"/>
    </location>
</feature>
<name>A0A085NP08_9BILA</name>